<name>A0ABW0YTS7_9ACTN</name>
<dbReference type="PANTHER" id="PTHR33627">
    <property type="entry name" value="TRANSPOSASE"/>
    <property type="match status" value="1"/>
</dbReference>
<evidence type="ECO:0000313" key="3">
    <source>
        <dbReference type="Proteomes" id="UP001596083"/>
    </source>
</evidence>
<dbReference type="RefSeq" id="WP_390315026.1">
    <property type="nucleotide sequence ID" value="NZ_JBHSPB010000003.1"/>
</dbReference>
<accession>A0ABW0YTS7</accession>
<evidence type="ECO:0000259" key="1">
    <source>
        <dbReference type="Pfam" id="PF13546"/>
    </source>
</evidence>
<gene>
    <name evidence="2" type="ORF">ACFP1Z_07075</name>
</gene>
<dbReference type="Proteomes" id="UP001596083">
    <property type="component" value="Unassembled WGS sequence"/>
</dbReference>
<proteinExistence type="predicted"/>
<protein>
    <submittedName>
        <fullName evidence="2">IS701 family transposase</fullName>
    </submittedName>
</protein>
<keyword evidence="3" id="KW-1185">Reference proteome</keyword>
<sequence length="383" mass="41213">MTSAVIRMDRRGGRQWPAGGAHDVAAEMSEVLFRSLHRSDQRARAEQYLHGLLLAEGRKTIRNIATAVGAPGGQQALHHFICGSTWHWSPLREALARHAEDFAPGRAWVVRQMIIPKRGSHSAGVLRQFDPERGHMVNGQRAFGVWSASGAMAVPVNWRLFLPDSGPGEAPSERAGETAEESAAAAVLEDMRTWRMPRRPVVLDVRTTRIEPVLRGFAEAGLPVLARVCGVTRLAVADPSLPGHGLGPLPALRVLEGVRGLRRRVAGTGWAVAVPVVLPGGPGRPAHEGRTGLLLGEWSDPDGAPERIWLTGTDRTHVGELARLARLARGAAAHGERTGARTGLRDFKGRSFPGWHRHITLASAACAVSALADTYGRDGTRCA</sequence>
<organism evidence="2 3">
    <name type="scientific">Streptomyces gamaensis</name>
    <dbReference type="NCBI Taxonomy" id="1763542"/>
    <lineage>
        <taxon>Bacteria</taxon>
        <taxon>Bacillati</taxon>
        <taxon>Actinomycetota</taxon>
        <taxon>Actinomycetes</taxon>
        <taxon>Kitasatosporales</taxon>
        <taxon>Streptomycetaceae</taxon>
        <taxon>Streptomyces</taxon>
    </lineage>
</organism>
<reference evidence="3" key="1">
    <citation type="journal article" date="2019" name="Int. J. Syst. Evol. Microbiol.">
        <title>The Global Catalogue of Microorganisms (GCM) 10K type strain sequencing project: providing services to taxonomists for standard genome sequencing and annotation.</title>
        <authorList>
            <consortium name="The Broad Institute Genomics Platform"/>
            <consortium name="The Broad Institute Genome Sequencing Center for Infectious Disease"/>
            <person name="Wu L."/>
            <person name="Ma J."/>
        </authorList>
    </citation>
    <scope>NUCLEOTIDE SEQUENCE [LARGE SCALE GENOMIC DNA]</scope>
    <source>
        <strain evidence="3">CGMCC 4.7304</strain>
    </source>
</reference>
<comment type="caution">
    <text evidence="2">The sequence shown here is derived from an EMBL/GenBank/DDBJ whole genome shotgun (WGS) entry which is preliminary data.</text>
</comment>
<feature type="domain" description="Transposase IS701-like DDE" evidence="1">
    <location>
        <begin position="32"/>
        <end position="240"/>
    </location>
</feature>
<dbReference type="EMBL" id="JBHSPB010000003">
    <property type="protein sequence ID" value="MFC5719936.1"/>
    <property type="molecule type" value="Genomic_DNA"/>
</dbReference>
<dbReference type="PANTHER" id="PTHR33627:SF1">
    <property type="entry name" value="TRANSPOSASE"/>
    <property type="match status" value="1"/>
</dbReference>
<dbReference type="InterPro" id="IPR038721">
    <property type="entry name" value="IS701-like_DDE_dom"/>
</dbReference>
<dbReference type="Pfam" id="PF13546">
    <property type="entry name" value="DDE_5"/>
    <property type="match status" value="1"/>
</dbReference>
<evidence type="ECO:0000313" key="2">
    <source>
        <dbReference type="EMBL" id="MFC5719936.1"/>
    </source>
</evidence>
<dbReference type="InterPro" id="IPR039365">
    <property type="entry name" value="IS701-like"/>
</dbReference>